<comment type="cofactor">
    <cofactor evidence="11">
        <name>Mg(2+)</name>
        <dbReference type="ChEBI" id="CHEBI:18420"/>
    </cofactor>
</comment>
<evidence type="ECO:0000256" key="6">
    <source>
        <dbReference type="ARBA" id="ARBA00022777"/>
    </source>
</evidence>
<evidence type="ECO:0000259" key="12">
    <source>
        <dbReference type="SMART" id="SM00090"/>
    </source>
</evidence>
<organism evidence="13 14">
    <name type="scientific">Diabrotica virgifera virgifera</name>
    <name type="common">western corn rootworm</name>
    <dbReference type="NCBI Taxonomy" id="50390"/>
    <lineage>
        <taxon>Eukaryota</taxon>
        <taxon>Metazoa</taxon>
        <taxon>Ecdysozoa</taxon>
        <taxon>Arthropoda</taxon>
        <taxon>Hexapoda</taxon>
        <taxon>Insecta</taxon>
        <taxon>Pterygota</taxon>
        <taxon>Neoptera</taxon>
        <taxon>Endopterygota</taxon>
        <taxon>Coleoptera</taxon>
        <taxon>Polyphaga</taxon>
        <taxon>Cucujiformia</taxon>
        <taxon>Chrysomeloidea</taxon>
        <taxon>Chrysomelidae</taxon>
        <taxon>Galerucinae</taxon>
        <taxon>Diabroticina</taxon>
        <taxon>Diabroticites</taxon>
        <taxon>Diabrotica</taxon>
    </lineage>
</organism>
<name>A0ABM5KKK9_DIAVI</name>
<comment type="catalytic activity">
    <reaction evidence="10 11">
        <text>L-seryl-[protein] + ATP = O-phospho-L-seryl-[protein] + ADP + H(+)</text>
        <dbReference type="Rhea" id="RHEA:17989"/>
        <dbReference type="Rhea" id="RHEA-COMP:9863"/>
        <dbReference type="Rhea" id="RHEA-COMP:11604"/>
        <dbReference type="ChEBI" id="CHEBI:15378"/>
        <dbReference type="ChEBI" id="CHEBI:29999"/>
        <dbReference type="ChEBI" id="CHEBI:30616"/>
        <dbReference type="ChEBI" id="CHEBI:83421"/>
        <dbReference type="ChEBI" id="CHEBI:456216"/>
        <dbReference type="EC" id="2.7.11.1"/>
    </reaction>
</comment>
<evidence type="ECO:0000313" key="14">
    <source>
        <dbReference type="Proteomes" id="UP001652700"/>
    </source>
</evidence>
<keyword evidence="4 11" id="KW-0479">Metal-binding</keyword>
<evidence type="ECO:0000256" key="1">
    <source>
        <dbReference type="ARBA" id="ARBA00009196"/>
    </source>
</evidence>
<evidence type="ECO:0000256" key="8">
    <source>
        <dbReference type="ARBA" id="ARBA00022842"/>
    </source>
</evidence>
<accession>A0ABM5KKK9</accession>
<dbReference type="PIRSF" id="PIRSF038146">
    <property type="entry name" value="Ser/Thr_PK_RIO3"/>
    <property type="match status" value="1"/>
</dbReference>
<dbReference type="EnsemblMetazoa" id="XM_050654778.1">
    <property type="protein sequence ID" value="XP_050510735.1"/>
    <property type="gene ID" value="LOC126887327"/>
</dbReference>
<keyword evidence="3 11" id="KW-0808">Transferase</keyword>
<dbReference type="InterPro" id="IPR018934">
    <property type="entry name" value="RIO_dom"/>
</dbReference>
<dbReference type="RefSeq" id="XP_050510735.1">
    <property type="nucleotide sequence ID" value="XM_050654778.1"/>
</dbReference>
<feature type="domain" description="RIO kinase" evidence="12">
    <location>
        <begin position="165"/>
        <end position="409"/>
    </location>
</feature>
<dbReference type="EC" id="2.7.11.1" evidence="11"/>
<evidence type="ECO:0000256" key="2">
    <source>
        <dbReference type="ARBA" id="ARBA00022527"/>
    </source>
</evidence>
<comment type="similarity">
    <text evidence="1 11">Belongs to the protein kinase superfamily. RIO-type Ser/Thr kinase family.</text>
</comment>
<evidence type="ECO:0000256" key="3">
    <source>
        <dbReference type="ARBA" id="ARBA00022679"/>
    </source>
</evidence>
<evidence type="ECO:0000256" key="9">
    <source>
        <dbReference type="ARBA" id="ARBA00047899"/>
    </source>
</evidence>
<protein>
    <recommendedName>
        <fullName evidence="11">Serine/threonine-protein kinase RIO3</fullName>
        <ecNumber evidence="11">2.7.11.1</ecNumber>
    </recommendedName>
</protein>
<evidence type="ECO:0000313" key="13">
    <source>
        <dbReference type="EnsemblMetazoa" id="XP_050510735.1"/>
    </source>
</evidence>
<keyword evidence="6 11" id="KW-0418">Kinase</keyword>
<comment type="catalytic activity">
    <reaction evidence="9 11">
        <text>L-threonyl-[protein] + ATP = O-phospho-L-threonyl-[protein] + ADP + H(+)</text>
        <dbReference type="Rhea" id="RHEA:46608"/>
        <dbReference type="Rhea" id="RHEA-COMP:11060"/>
        <dbReference type="Rhea" id="RHEA-COMP:11605"/>
        <dbReference type="ChEBI" id="CHEBI:15378"/>
        <dbReference type="ChEBI" id="CHEBI:30013"/>
        <dbReference type="ChEBI" id="CHEBI:30616"/>
        <dbReference type="ChEBI" id="CHEBI:61977"/>
        <dbReference type="ChEBI" id="CHEBI:456216"/>
        <dbReference type="EC" id="2.7.11.1"/>
    </reaction>
</comment>
<dbReference type="InterPro" id="IPR000687">
    <property type="entry name" value="RIO_kinase"/>
</dbReference>
<dbReference type="PANTHER" id="PTHR45723">
    <property type="entry name" value="SERINE/THREONINE-PROTEIN KINASE RIO1"/>
    <property type="match status" value="1"/>
</dbReference>
<dbReference type="Gene3D" id="1.10.510.10">
    <property type="entry name" value="Transferase(Phosphotransferase) domain 1"/>
    <property type="match status" value="1"/>
</dbReference>
<dbReference type="InterPro" id="IPR011009">
    <property type="entry name" value="Kinase-like_dom_sf"/>
</dbReference>
<evidence type="ECO:0000256" key="4">
    <source>
        <dbReference type="ARBA" id="ARBA00022723"/>
    </source>
</evidence>
<dbReference type="Proteomes" id="UP001652700">
    <property type="component" value="Unplaced"/>
</dbReference>
<evidence type="ECO:0000256" key="11">
    <source>
        <dbReference type="PIRNR" id="PIRNR038146"/>
    </source>
</evidence>
<sequence length="451" mass="52547">MTSPWAKIEHPHPVNLEEIMSEEIARELQAKEDKRLNQKTNEDTVVKLPGDFVKTLSDDTCTSDVEMAKTVQMDNDDQLNPEILISPNDCRKDGLSEDFTSDSDDEEIFDSTEKKFWDRFESLEPNLALNPQCFYKVEKNRPVIKDDELMCEIKRNCELKLYPYKCLSEESMECIIERFTYIILYKMVQKRLLKTINGVFNVGREALILHANPHSSFSSNRNFSKEFTIKIFKTDLTNFVGLDQFEEDDHRFMNRKGKHASRSTVNISAEREMIHLIQMQKAGIPCPKVVTLRKNVLVMEFIGENQIPAPTLKDIMADVHCTNAYEQVIEYMRILYTKADLVHADLTEDNILWHHDKCYFIDVSEAVEPSHEQAFFYLYKDCTNMTTLFSKRGVPNVFTTDELFRYITGFDFGDRIAQANIRASFKLRPQIHHRPSVELDYSSVSNRRKPN</sequence>
<keyword evidence="14" id="KW-1185">Reference proteome</keyword>
<dbReference type="Pfam" id="PF01163">
    <property type="entry name" value="RIO1"/>
    <property type="match status" value="1"/>
</dbReference>
<reference evidence="13" key="1">
    <citation type="submission" date="2025-05" db="UniProtKB">
        <authorList>
            <consortium name="EnsemblMetazoa"/>
        </authorList>
    </citation>
    <scope>IDENTIFICATION</scope>
</reference>
<dbReference type="Gene3D" id="3.30.200.20">
    <property type="entry name" value="Phosphorylase Kinase, domain 1"/>
    <property type="match status" value="1"/>
</dbReference>
<evidence type="ECO:0000256" key="10">
    <source>
        <dbReference type="ARBA" id="ARBA00048679"/>
    </source>
</evidence>
<dbReference type="GeneID" id="126887327"/>
<proteinExistence type="inferred from homology"/>
<keyword evidence="2 11" id="KW-0723">Serine/threonine-protein kinase</keyword>
<dbReference type="SMART" id="SM00090">
    <property type="entry name" value="RIO"/>
    <property type="match status" value="1"/>
</dbReference>
<dbReference type="SUPFAM" id="SSF56112">
    <property type="entry name" value="Protein kinase-like (PK-like)"/>
    <property type="match status" value="1"/>
</dbReference>
<dbReference type="InterPro" id="IPR017406">
    <property type="entry name" value="Ser/Thr_kinase_Rio3"/>
</dbReference>
<dbReference type="InterPro" id="IPR051272">
    <property type="entry name" value="RIO-type_Ser/Thr_kinase"/>
</dbReference>
<keyword evidence="7" id="KW-0067">ATP-binding</keyword>
<keyword evidence="8 11" id="KW-0460">Magnesium</keyword>
<keyword evidence="5 11" id="KW-0547">Nucleotide-binding</keyword>
<evidence type="ECO:0000256" key="5">
    <source>
        <dbReference type="ARBA" id="ARBA00022741"/>
    </source>
</evidence>
<evidence type="ECO:0000256" key="7">
    <source>
        <dbReference type="ARBA" id="ARBA00022840"/>
    </source>
</evidence>